<evidence type="ECO:0000256" key="8">
    <source>
        <dbReference type="ARBA" id="ARBA00023239"/>
    </source>
</evidence>
<name>A0A941E8M9_9BURK</name>
<dbReference type="InterPro" id="IPR023561">
    <property type="entry name" value="Carbonic_anhydrase_a-class"/>
</dbReference>
<comment type="similarity">
    <text evidence="3 10">Belongs to the alpha-carbonic anhydrase family.</text>
</comment>
<organism evidence="12 13">
    <name type="scientific">Undibacterium fentianense</name>
    <dbReference type="NCBI Taxonomy" id="2828728"/>
    <lineage>
        <taxon>Bacteria</taxon>
        <taxon>Pseudomonadati</taxon>
        <taxon>Pseudomonadota</taxon>
        <taxon>Betaproteobacteria</taxon>
        <taxon>Burkholderiales</taxon>
        <taxon>Oxalobacteraceae</taxon>
        <taxon>Undibacterium</taxon>
    </lineage>
</organism>
<dbReference type="Pfam" id="PF00194">
    <property type="entry name" value="Carb_anhydrase"/>
    <property type="match status" value="1"/>
</dbReference>
<feature type="domain" description="Alpha-carbonic anhydrase" evidence="11">
    <location>
        <begin position="23"/>
        <end position="243"/>
    </location>
</feature>
<dbReference type="InterPro" id="IPR018338">
    <property type="entry name" value="Carbonic_anhydrase_a-class_CS"/>
</dbReference>
<evidence type="ECO:0000256" key="4">
    <source>
        <dbReference type="ARBA" id="ARBA00012925"/>
    </source>
</evidence>
<dbReference type="AlphaFoldDB" id="A0A941E8M9"/>
<evidence type="ECO:0000256" key="9">
    <source>
        <dbReference type="ARBA" id="ARBA00048348"/>
    </source>
</evidence>
<dbReference type="PROSITE" id="PS00162">
    <property type="entry name" value="ALPHA_CA_1"/>
    <property type="match status" value="1"/>
</dbReference>
<evidence type="ECO:0000256" key="6">
    <source>
        <dbReference type="ARBA" id="ARBA00022723"/>
    </source>
</evidence>
<accession>A0A941E8M9</accession>
<dbReference type="SUPFAM" id="SSF51069">
    <property type="entry name" value="Carbonic anhydrase"/>
    <property type="match status" value="1"/>
</dbReference>
<dbReference type="Gene3D" id="3.10.200.10">
    <property type="entry name" value="Alpha carbonic anhydrase"/>
    <property type="match status" value="1"/>
</dbReference>
<gene>
    <name evidence="12" type="ORF">KDM90_11700</name>
</gene>
<evidence type="ECO:0000256" key="1">
    <source>
        <dbReference type="ARBA" id="ARBA00001947"/>
    </source>
</evidence>
<evidence type="ECO:0000256" key="3">
    <source>
        <dbReference type="ARBA" id="ARBA00010718"/>
    </source>
</evidence>
<comment type="catalytic activity">
    <reaction evidence="9 10">
        <text>hydrogencarbonate + H(+) = CO2 + H2O</text>
        <dbReference type="Rhea" id="RHEA:10748"/>
        <dbReference type="ChEBI" id="CHEBI:15377"/>
        <dbReference type="ChEBI" id="CHEBI:15378"/>
        <dbReference type="ChEBI" id="CHEBI:16526"/>
        <dbReference type="ChEBI" id="CHEBI:17544"/>
        <dbReference type="EC" id="4.2.1.1"/>
    </reaction>
</comment>
<evidence type="ECO:0000313" key="13">
    <source>
        <dbReference type="Proteomes" id="UP000678545"/>
    </source>
</evidence>
<comment type="caution">
    <text evidence="12">The sequence shown here is derived from an EMBL/GenBank/DDBJ whole genome shotgun (WGS) entry which is preliminary data.</text>
</comment>
<dbReference type="PANTHER" id="PTHR18952">
    <property type="entry name" value="CARBONIC ANHYDRASE"/>
    <property type="match status" value="1"/>
</dbReference>
<dbReference type="Proteomes" id="UP000678545">
    <property type="component" value="Unassembled WGS sequence"/>
</dbReference>
<evidence type="ECO:0000256" key="2">
    <source>
        <dbReference type="ARBA" id="ARBA00002904"/>
    </source>
</evidence>
<evidence type="ECO:0000256" key="7">
    <source>
        <dbReference type="ARBA" id="ARBA00022833"/>
    </source>
</evidence>
<comment type="cofactor">
    <cofactor evidence="1 10">
        <name>Zn(2+)</name>
        <dbReference type="ChEBI" id="CHEBI:29105"/>
    </cofactor>
</comment>
<proteinExistence type="inferred from homology"/>
<keyword evidence="10" id="KW-0732">Signal</keyword>
<feature type="chain" id="PRO_5038156431" description="Carbonic anhydrase" evidence="10">
    <location>
        <begin position="20"/>
        <end position="243"/>
    </location>
</feature>
<evidence type="ECO:0000259" key="11">
    <source>
        <dbReference type="PROSITE" id="PS51144"/>
    </source>
</evidence>
<evidence type="ECO:0000256" key="5">
    <source>
        <dbReference type="ARBA" id="ARBA00014628"/>
    </source>
</evidence>
<dbReference type="EMBL" id="JAGSPJ010000004">
    <property type="protein sequence ID" value="MBR7800663.1"/>
    <property type="molecule type" value="Genomic_DNA"/>
</dbReference>
<keyword evidence="7 10" id="KW-0862">Zinc</keyword>
<dbReference type="EC" id="4.2.1.1" evidence="4 10"/>
<dbReference type="InterPro" id="IPR036398">
    <property type="entry name" value="CA_dom_sf"/>
</dbReference>
<keyword evidence="13" id="KW-1185">Reference proteome</keyword>
<dbReference type="CDD" id="cd03124">
    <property type="entry name" value="alpha_CA_prokaryotic_like"/>
    <property type="match status" value="1"/>
</dbReference>
<comment type="function">
    <text evidence="2 10">Reversible hydration of carbon dioxide.</text>
</comment>
<sequence>MKASLVFASLALASSMGMAADDHKWSYSGVGGPTEWAKLSEANGACAGKNQSPINLTGFIRANLKPIQFAYHTGGNEVINNGHTIQMNFMNGSHILVDHLQFDLKQVHFHSPSENQINGKSFPLEAHFVHADKDGNLSVVAVMFKEGAENKALAKIWALMPKEAEQKAALDMPLAGDQLLPKKRAYYRFNGSLTTPPCTEGVRWLVMKAPVSVSKEQVEAFSHIIHHPNNRPIQAVNARPVLQ</sequence>
<keyword evidence="8 10" id="KW-0456">Lyase</keyword>
<protein>
    <recommendedName>
        <fullName evidence="5 10">Carbonic anhydrase</fullName>
        <ecNumber evidence="4 10">4.2.1.1</ecNumber>
    </recommendedName>
</protein>
<feature type="signal peptide" evidence="10">
    <location>
        <begin position="1"/>
        <end position="19"/>
    </location>
</feature>
<keyword evidence="6 10" id="KW-0479">Metal-binding</keyword>
<reference evidence="12" key="1">
    <citation type="submission" date="2021-04" db="EMBL/GenBank/DDBJ databases">
        <title>novel species isolated from subtropical streams in China.</title>
        <authorList>
            <person name="Lu H."/>
        </authorList>
    </citation>
    <scope>NUCLEOTIDE SEQUENCE</scope>
    <source>
        <strain evidence="12">FT137W</strain>
    </source>
</reference>
<dbReference type="SMART" id="SM01057">
    <property type="entry name" value="Carb_anhydrase"/>
    <property type="match status" value="1"/>
</dbReference>
<dbReference type="GO" id="GO:0008270">
    <property type="term" value="F:zinc ion binding"/>
    <property type="evidence" value="ECO:0007669"/>
    <property type="project" value="UniProtKB-UniRule"/>
</dbReference>
<evidence type="ECO:0000256" key="10">
    <source>
        <dbReference type="RuleBase" id="RU367011"/>
    </source>
</evidence>
<dbReference type="GO" id="GO:0004089">
    <property type="term" value="F:carbonate dehydratase activity"/>
    <property type="evidence" value="ECO:0007669"/>
    <property type="project" value="UniProtKB-UniRule"/>
</dbReference>
<dbReference type="InterPro" id="IPR001148">
    <property type="entry name" value="CA_dom"/>
</dbReference>
<dbReference type="RefSeq" id="WP_212675779.1">
    <property type="nucleotide sequence ID" value="NZ_JAGSPJ010000004.1"/>
</dbReference>
<dbReference type="InterPro" id="IPR041891">
    <property type="entry name" value="Alpha_CA_prokaryot-like"/>
</dbReference>
<dbReference type="PANTHER" id="PTHR18952:SF265">
    <property type="entry name" value="CARBONIC ANHYDRASE"/>
    <property type="match status" value="1"/>
</dbReference>
<evidence type="ECO:0000313" key="12">
    <source>
        <dbReference type="EMBL" id="MBR7800663.1"/>
    </source>
</evidence>
<dbReference type="PROSITE" id="PS51144">
    <property type="entry name" value="ALPHA_CA_2"/>
    <property type="match status" value="1"/>
</dbReference>